<organism evidence="1 2">
    <name type="scientific">Candidatus Opimibacter skivensis</name>
    <dbReference type="NCBI Taxonomy" id="2982028"/>
    <lineage>
        <taxon>Bacteria</taxon>
        <taxon>Pseudomonadati</taxon>
        <taxon>Bacteroidota</taxon>
        <taxon>Saprospiria</taxon>
        <taxon>Saprospirales</taxon>
        <taxon>Saprospiraceae</taxon>
        <taxon>Candidatus Opimibacter</taxon>
    </lineage>
</organism>
<dbReference type="SMART" id="SM00710">
    <property type="entry name" value="PbH1"/>
    <property type="match status" value="16"/>
</dbReference>
<reference evidence="1 2" key="1">
    <citation type="submission" date="2020-10" db="EMBL/GenBank/DDBJ databases">
        <title>Connecting structure to function with the recovery of over 1000 high-quality activated sludge metagenome-assembled genomes encoding full-length rRNA genes using long-read sequencing.</title>
        <authorList>
            <person name="Singleton C.M."/>
            <person name="Petriglieri F."/>
            <person name="Kristensen J.M."/>
            <person name="Kirkegaard R.H."/>
            <person name="Michaelsen T.Y."/>
            <person name="Andersen M.H."/>
            <person name="Karst S.M."/>
            <person name="Dueholm M.S."/>
            <person name="Nielsen P.H."/>
            <person name="Albertsen M."/>
        </authorList>
    </citation>
    <scope>NUCLEOTIDE SEQUENCE [LARGE SCALE GENOMIC DNA]</scope>
    <source>
        <strain evidence="1">Ribe_18-Q3-R11-54_MAXAC.273</strain>
    </source>
</reference>
<comment type="caution">
    <text evidence="1">The sequence shown here is derived from an EMBL/GenBank/DDBJ whole genome shotgun (WGS) entry which is preliminary data.</text>
</comment>
<evidence type="ECO:0000313" key="1">
    <source>
        <dbReference type="EMBL" id="MBK9984664.1"/>
    </source>
</evidence>
<dbReference type="InterPro" id="IPR006626">
    <property type="entry name" value="PbH1"/>
</dbReference>
<dbReference type="InterPro" id="IPR011050">
    <property type="entry name" value="Pectin_lyase_fold/virulence"/>
</dbReference>
<sequence length="2998" mass="301286">MKNHMTPHLLQTRKSSFSTSFLRHPFHMFQLAMVTFILFLGVSQNANAQIPVTVSGTAVTSPALMASYPSLAAALTDLNLVTSYTVPGTIIFTCTAGSMETAPTTGLTLGSATLNPLLSATNTITIIKASGTVTLNAGVGAAASPSATPDCIMKLTGADYVTIDGLTFTDGNSASATVAMEVGLGLFKLNAGDGCNNNTIQNCTFNMQRISNGAGTAPMFDGSWAIEVLNSTAAAAITSLTPTNGGTLATNGTNSGNKFYANSINNGNGGIGFGGYAATLGIGPAPTATTFLGDLGNDVGGVALATGNTILNFGGGAATSPSAGIRANNEWSINISFNTVNNNNGSGVNHTTTLRGIFAQAGTSANATINNNIVSVQSGGTTSLLEGIDNGIGTTAAANTININNNTINFSYTTATTAIFNGILNSATAATVNINTNTISNLAGGSLAGTGTCVMIETGSPTTANANSNSVTNISRSGASGSWRGIKTTSPTNYVANGNTVELLSWTAAASTGSIDAIYSFSSAVNVTANSNIIRNLSTPTTGTITGINEFGTSGIKTYQNNQIYNFSTTAGGVGGATLRGISESTGSTNTYSGNIIYSLNSTGTTGGTGGTIVGITFSSGTTNNVSGNAIYDLSSTSTNPTVTGINLGGGTTNNINNNLIGDLRATASTGNVTIGGIVAASGTTNNIFHNTVNIASTTTSVTTFGTSAIYFSSSTPVNNLRNNIFVNTSAPGPTGGFTAAIRYTIAPTTTNFPVTNNNNFYYAGVAAANKVLYCEGSSAAPTNGQLTIAAYKTYISVTLPAPGRESASVSEIPNFVSTTGSNPITTFLKYNTGISTQIEQGGGLGTGISTDYAGTTRCPGGGCPGAAATPDMGAWELNGLALDLSGPSISYTPLGNGCAPSTNQTLTATITDASGVPTSGTGLPMLYYKVNAGSYVGVQGVSIGSNMYTFTFGAAATMTADVVSYYIVAQDVAGTPNVSVSPSTGASGFSINPPAVSTPPTTPSTFTVTGTLTGTYTVGAGGSYTTLTAAVNDYNTKCLSGAVIFSLTDATYAGETYPIVINANAYASAVNTLTIKPNTAINATLSGSVAAGALIKLNGADYVTIDGSNNGSSSRNLTITNTTTTTSGNAVVWLASPATGNGATNNTIKNCIIQGDAATTTFLGMYIGGNATISLNAAGTELNSNNTINNNLFRKTQNGLALFGFAAASPDLNNVISNNSFGTDVAGEGFSLIGINADRQQGLIVSGNEVQNIVNATTAATFVGGIRLLDFKNGLCYNNKIHDLSYTGTSTPKYYGIGVTSSTYTTAGNPSNAQIYNNVVYKINSTGTSATWNVTGILASAGYGDKFYFNSVSLTGQVANSASGLVAAFANGDGNITSVCTNIDVRNNSFSLTGSSATVGGNFWAYYTKATTLAGSTLNYNDLYCNGTGATNNVGSFNAVNYATLPLWQTATSQDANSIAVDPIYNSASNLKPQLGSPLLGAANIAGTGVTVDIVGGTRSAGVPPAGATIGAYETAGDGAAPTITYTALSGTCSTGDRMLVATLVDVSGVAQGAGLDPRIYYKKGVGGTWFSSAGVLSTGTVLNGTWTFTIVAADMGGIASGDAIYYYVIAQDIVGNVGSNPGTGLVATNVNTVTTPPTTPNTYNIQNSLVAGTYSVGAGSIGGEVGHYGTLTAAVAAYNTSCLVGAVVFRLTDATYSGSETFPITISANGDASAINTLTIKPNVAGVAITGSSASALIVINGADYVVVDGSLSNTVNACCSTPATRDLTITNTSGGTSSAVIWLQTTAGLNAATNNTIKNCNLVGTSNTTTLFGVGSGSTTISLTSLGTGNNNNSFVNNNISKTQYGIYSQGASAANKNSGTIILLNLINTVAPDNVRRAGVYVGFENNISISCNTISEIASATSIEDVFGITFGTNSISTSTFTGNEVTGASVTKNIIGSIRQTATYSACGIFVAPVTVGSGVNDISNNMISGVSANGTSGDFTVGILVGGGTTSSTKVYYNTITMVGTQTGGSDKSYALAIGGSNPVVDIRNNILVNTQNNGSGNNYTIAYGYSTFTNLTSDHNDYFVTTPGATFFIGATGSISAPTNQLTVTNLQTATGKDGFAQNVLPVFLSATNLHLDNTLNPILDGAGTPVSVTDDIDCAMRDAVTPDIGADEFLAPACTGAVGGTAAITGASTFCGSGTPVITASGYSTGTGSGYQWMTSTSLSDYPATGSAVGGQTNPASLSTGSVTVTRYYWLRVTCPTGTMTDYSTSVLVTINPSSAIVSGPSSKCSGDPAVTLTETGGTGTSWLWSTTETTSSISVNPGSTTTYTVTVTSPGACTAVATRTVTVIPAPSVPVVTPTTPQSICLGLGQALTAVSSGGSAVTILSDDFNSTTAGTTTSGNLPAGWTGASLTSGVRIWGVVASAQSGSTLGGGNFLYCESDTYSSFQTRSQVTTPTFNAAGYTSVNVRFKQYYNDLSSGAATDSARVYISNDGGANYTLIQPYDTDQGTAFSGAGAVNATIPAGISLTSTMKVKLVYNSDSGGNDWYWAIDDFVIDGIPPPLYSWTASPGAGSGLPGGAGTPSQSNTSIIATPTLVGAYTYSAIATSAGCPSTSATTATITVTASPTITLGSNPSVCSGTTSANLTYSGTTDSPDQYSIDYNSAANTAGFIDVVNAALPASPIILAVPGGAPAGIYSANLSVRNSTTTCSSSTSPITVTINALPTITPGANPSVCSGVTTANLTYSGSIGSPDQYSIDYDATAEAQGFVDVTNAALPASPIMLTVPGGAAVATYNATLSVRNSTTTCSGAGSAITVSVGASPTISLGANPTVCSGVTTANLTYSGTTGSPDQYSIDYNAAAEAQGFVDVTNASLPASPIALTLPGGAAAATYNATLTVRNSTTTCSSSSTSISVTVSPAIVMNISDSGAGSLRDLIACVGDGATITFDPSIWNSTILLTTGPILINKNITLSGPTGVDLISISANGTPPVFNITSGNMQFIGNVNIMQ</sequence>
<evidence type="ECO:0000313" key="2">
    <source>
        <dbReference type="Proteomes" id="UP000808337"/>
    </source>
</evidence>
<dbReference type="Gene3D" id="2.60.120.260">
    <property type="entry name" value="Galactose-binding domain-like"/>
    <property type="match status" value="1"/>
</dbReference>
<dbReference type="Proteomes" id="UP000808337">
    <property type="component" value="Unassembled WGS sequence"/>
</dbReference>
<name>A0A9D7T1L6_9BACT</name>
<gene>
    <name evidence="1" type="ORF">IPP15_20255</name>
</gene>
<dbReference type="InterPro" id="IPR012334">
    <property type="entry name" value="Pectin_lyas_fold"/>
</dbReference>
<dbReference type="Gene3D" id="2.160.20.10">
    <property type="entry name" value="Single-stranded right-handed beta-helix, Pectin lyase-like"/>
    <property type="match status" value="1"/>
</dbReference>
<dbReference type="EMBL" id="JADKGY010000030">
    <property type="protein sequence ID" value="MBK9984664.1"/>
    <property type="molecule type" value="Genomic_DNA"/>
</dbReference>
<protein>
    <submittedName>
        <fullName evidence="1">Uncharacterized protein</fullName>
    </submittedName>
</protein>
<accession>A0A9D7T1L6</accession>
<dbReference type="SUPFAM" id="SSF51126">
    <property type="entry name" value="Pectin lyase-like"/>
    <property type="match status" value="2"/>
</dbReference>
<proteinExistence type="predicted"/>